<name>A0A2N3N088_9PEZI</name>
<keyword evidence="7 11" id="KW-0496">Mitochondrion</keyword>
<keyword evidence="13" id="KW-1185">Reference proteome</keyword>
<evidence type="ECO:0000256" key="8">
    <source>
        <dbReference type="ARBA" id="ARBA00023136"/>
    </source>
</evidence>
<dbReference type="AlphaFoldDB" id="A0A2N3N088"/>
<dbReference type="OrthoDB" id="4037694at2759"/>
<keyword evidence="8" id="KW-0472">Membrane</keyword>
<organism evidence="12 13">
    <name type="scientific">Lomentospora prolificans</name>
    <dbReference type="NCBI Taxonomy" id="41688"/>
    <lineage>
        <taxon>Eukaryota</taxon>
        <taxon>Fungi</taxon>
        <taxon>Dikarya</taxon>
        <taxon>Ascomycota</taxon>
        <taxon>Pezizomycotina</taxon>
        <taxon>Sordariomycetes</taxon>
        <taxon>Hypocreomycetidae</taxon>
        <taxon>Microascales</taxon>
        <taxon>Microascaceae</taxon>
        <taxon>Lomentospora</taxon>
    </lineage>
</organism>
<evidence type="ECO:0000256" key="3">
    <source>
        <dbReference type="ARBA" id="ARBA00009188"/>
    </source>
</evidence>
<dbReference type="GO" id="GO:0044284">
    <property type="term" value="C:mitochondrial crista junction"/>
    <property type="evidence" value="ECO:0007669"/>
    <property type="project" value="InterPro"/>
</dbReference>
<evidence type="ECO:0000256" key="7">
    <source>
        <dbReference type="ARBA" id="ARBA00023128"/>
    </source>
</evidence>
<dbReference type="VEuPathDB" id="FungiDB:jhhlp_007670"/>
<dbReference type="GO" id="GO:0061617">
    <property type="term" value="C:MICOS complex"/>
    <property type="evidence" value="ECO:0007669"/>
    <property type="project" value="UniProtKB-UniRule"/>
</dbReference>
<accession>A0A2N3N088</accession>
<evidence type="ECO:0000256" key="1">
    <source>
        <dbReference type="ARBA" id="ARBA00002689"/>
    </source>
</evidence>
<dbReference type="InterPro" id="IPR031463">
    <property type="entry name" value="Mic12"/>
</dbReference>
<dbReference type="Pfam" id="PF17050">
    <property type="entry name" value="AIM5"/>
    <property type="match status" value="1"/>
</dbReference>
<evidence type="ECO:0000256" key="2">
    <source>
        <dbReference type="ARBA" id="ARBA00004370"/>
    </source>
</evidence>
<evidence type="ECO:0000256" key="4">
    <source>
        <dbReference type="ARBA" id="ARBA00018170"/>
    </source>
</evidence>
<keyword evidence="11" id="KW-0999">Mitochondrion inner membrane</keyword>
<keyword evidence="5" id="KW-0812">Transmembrane</keyword>
<reference evidence="12 13" key="1">
    <citation type="journal article" date="2017" name="G3 (Bethesda)">
        <title>First Draft Genome Sequence of the Pathogenic Fungus Lomentospora prolificans (Formerly Scedosporium prolificans).</title>
        <authorList>
            <person name="Luo R."/>
            <person name="Zimin A."/>
            <person name="Workman R."/>
            <person name="Fan Y."/>
            <person name="Pertea G."/>
            <person name="Grossman N."/>
            <person name="Wear M.P."/>
            <person name="Jia B."/>
            <person name="Miller H."/>
            <person name="Casadevall A."/>
            <person name="Timp W."/>
            <person name="Zhang S.X."/>
            <person name="Salzberg S.L."/>
        </authorList>
    </citation>
    <scope>NUCLEOTIDE SEQUENCE [LARGE SCALE GENOMIC DNA]</scope>
    <source>
        <strain evidence="12 13">JHH-5317</strain>
    </source>
</reference>
<comment type="function">
    <text evidence="1 11">Component of the MICOS complex, a large protein complex of the mitochondrial inner membrane that plays crucial roles in the maintenance of crista junctions, inner membrane architecture, and formation of contact sites to the outer membrane.</text>
</comment>
<comment type="subcellular location">
    <subcellularLocation>
        <location evidence="2">Membrane</location>
    </subcellularLocation>
    <subcellularLocation>
        <location evidence="11">Mitochondrion inner membrane</location>
        <topology evidence="11">Single-pass membrane protein</topology>
    </subcellularLocation>
</comment>
<proteinExistence type="inferred from homology"/>
<dbReference type="EMBL" id="NLAX01001139">
    <property type="protein sequence ID" value="PKS05841.1"/>
    <property type="molecule type" value="Genomic_DNA"/>
</dbReference>
<evidence type="ECO:0000313" key="13">
    <source>
        <dbReference type="Proteomes" id="UP000233524"/>
    </source>
</evidence>
<dbReference type="InParanoid" id="A0A2N3N088"/>
<gene>
    <name evidence="12" type="ORF">jhhlp_007670</name>
</gene>
<keyword evidence="6" id="KW-1133">Transmembrane helix</keyword>
<evidence type="ECO:0000256" key="11">
    <source>
        <dbReference type="RuleBase" id="RU363010"/>
    </source>
</evidence>
<dbReference type="Proteomes" id="UP000233524">
    <property type="component" value="Unassembled WGS sequence"/>
</dbReference>
<evidence type="ECO:0000313" key="12">
    <source>
        <dbReference type="EMBL" id="PKS05841.1"/>
    </source>
</evidence>
<dbReference type="GO" id="GO:0042407">
    <property type="term" value="P:cristae formation"/>
    <property type="evidence" value="ECO:0007669"/>
    <property type="project" value="InterPro"/>
</dbReference>
<evidence type="ECO:0000256" key="6">
    <source>
        <dbReference type="ARBA" id="ARBA00022989"/>
    </source>
</evidence>
<sequence length="218" mass="24106">MGFTTGFTGGLTLTLAIAYLSTVAQQRYREQQSLLVQQQTRALDTAIDRPPAPLRPTRAELAAAARANFVDSAKDRWNSELEGAVRWLQDADWRQAREKLEDKVGVLFGATGVDEAASKVGASVRDQAVEVKQGVLEAVENSISKSKDAVEEVKTLTSNAVKRAEAVAKEVARPESDVEKALRQRYEKNHMPTKTVSEALKERYLPLDRRDNTVLRGI</sequence>
<evidence type="ECO:0000256" key="10">
    <source>
        <dbReference type="ARBA" id="ARBA00032985"/>
    </source>
</evidence>
<protein>
    <recommendedName>
        <fullName evidence="4 11">MICOS complex subunit MIC12</fullName>
    </recommendedName>
    <alternativeName>
        <fullName evidence="10 11">Altered inheritance of mitochondria protein 5, mitochondrial</fullName>
    </alternativeName>
    <alternativeName>
        <fullName evidence="9 11">Found in mitochondrial proteome protein 51</fullName>
    </alternativeName>
</protein>
<comment type="similarity">
    <text evidence="3 11">Belongs to the MICOS complex subunit Mic12 family.</text>
</comment>
<evidence type="ECO:0000256" key="5">
    <source>
        <dbReference type="ARBA" id="ARBA00022692"/>
    </source>
</evidence>
<comment type="subunit">
    <text evidence="11">Component of the mitochondrial contact site and cristae organizing system (MICOS) complex.</text>
</comment>
<comment type="caution">
    <text evidence="12">The sequence shown here is derived from an EMBL/GenBank/DDBJ whole genome shotgun (WGS) entry which is preliminary data.</text>
</comment>
<evidence type="ECO:0000256" key="9">
    <source>
        <dbReference type="ARBA" id="ARBA00032159"/>
    </source>
</evidence>